<gene>
    <name evidence="7" type="primary">rpsK</name>
    <name evidence="9" type="ORF">A2Y64_02000</name>
</gene>
<dbReference type="AlphaFoldDB" id="A0A1F5F219"/>
<dbReference type="NCBIfam" id="NF003698">
    <property type="entry name" value="PRK05309.1"/>
    <property type="match status" value="1"/>
</dbReference>
<dbReference type="InterPro" id="IPR036967">
    <property type="entry name" value="Ribosomal_uS11_sf"/>
</dbReference>
<dbReference type="PROSITE" id="PS00054">
    <property type="entry name" value="RIBOSOMAL_S11"/>
    <property type="match status" value="1"/>
</dbReference>
<dbReference type="Gene3D" id="3.30.420.80">
    <property type="entry name" value="Ribosomal protein S11"/>
    <property type="match status" value="1"/>
</dbReference>
<dbReference type="STRING" id="1817816.A2Y64_02000"/>
<dbReference type="InterPro" id="IPR001971">
    <property type="entry name" value="Ribosomal_uS11"/>
</dbReference>
<evidence type="ECO:0000256" key="7">
    <source>
        <dbReference type="HAMAP-Rule" id="MF_01310"/>
    </source>
</evidence>
<dbReference type="NCBIfam" id="TIGR03632">
    <property type="entry name" value="uS11_bact"/>
    <property type="match status" value="1"/>
</dbReference>
<evidence type="ECO:0000256" key="3">
    <source>
        <dbReference type="ARBA" id="ARBA00022884"/>
    </source>
</evidence>
<dbReference type="InterPro" id="IPR019981">
    <property type="entry name" value="Ribosomal_uS11_bac-type"/>
</dbReference>
<dbReference type="Pfam" id="PF00411">
    <property type="entry name" value="Ribosomal_S11"/>
    <property type="match status" value="1"/>
</dbReference>
<dbReference type="GO" id="GO:0019843">
    <property type="term" value="F:rRNA binding"/>
    <property type="evidence" value="ECO:0007669"/>
    <property type="project" value="UniProtKB-UniRule"/>
</dbReference>
<dbReference type="InterPro" id="IPR018102">
    <property type="entry name" value="Ribosomal_uS11_CS"/>
</dbReference>
<sequence length="129" mass="13845">MQRQRRRRSIKFDEGSPEGYICIRSSFNNTIVSVTTLDGRVIGWGSAGSAGFKGSKKSTPFAAQLTAENCAKKALDAGMRKVEIHIKGPGSGRESAIRALSAAGLGVTAVIDMTSIPHNGCRPKKRRRV</sequence>
<dbReference type="PANTHER" id="PTHR11759">
    <property type="entry name" value="40S RIBOSOMAL PROTEIN S14/30S RIBOSOMAL PROTEIN S11"/>
    <property type="match status" value="1"/>
</dbReference>
<dbReference type="HAMAP" id="MF_01310">
    <property type="entry name" value="Ribosomal_uS11"/>
    <property type="match status" value="1"/>
</dbReference>
<dbReference type="GO" id="GO:0006412">
    <property type="term" value="P:translation"/>
    <property type="evidence" value="ECO:0007669"/>
    <property type="project" value="UniProtKB-UniRule"/>
</dbReference>
<dbReference type="SUPFAM" id="SSF53137">
    <property type="entry name" value="Translational machinery components"/>
    <property type="match status" value="1"/>
</dbReference>
<evidence type="ECO:0000313" key="10">
    <source>
        <dbReference type="Proteomes" id="UP000177187"/>
    </source>
</evidence>
<keyword evidence="4 7" id="KW-0689">Ribosomal protein</keyword>
<dbReference type="EMBL" id="MFAF01000116">
    <property type="protein sequence ID" value="OGD73705.1"/>
    <property type="molecule type" value="Genomic_DNA"/>
</dbReference>
<dbReference type="PIRSF" id="PIRSF002131">
    <property type="entry name" value="Ribosomal_S11"/>
    <property type="match status" value="1"/>
</dbReference>
<evidence type="ECO:0000256" key="1">
    <source>
        <dbReference type="ARBA" id="ARBA00006194"/>
    </source>
</evidence>
<name>A0A1F5F219_9BACT</name>
<proteinExistence type="inferred from homology"/>
<comment type="similarity">
    <text evidence="1 7 8">Belongs to the universal ribosomal protein uS11 family.</text>
</comment>
<evidence type="ECO:0000256" key="5">
    <source>
        <dbReference type="ARBA" id="ARBA00023274"/>
    </source>
</evidence>
<dbReference type="GO" id="GO:0005840">
    <property type="term" value="C:ribosome"/>
    <property type="evidence" value="ECO:0007669"/>
    <property type="project" value="UniProtKB-KW"/>
</dbReference>
<comment type="caution">
    <text evidence="9">The sequence shown here is derived from an EMBL/GenBank/DDBJ whole genome shotgun (WGS) entry which is preliminary data.</text>
</comment>
<protein>
    <recommendedName>
        <fullName evidence="6 7">Small ribosomal subunit protein uS11</fullName>
    </recommendedName>
</protein>
<evidence type="ECO:0000256" key="8">
    <source>
        <dbReference type="RuleBase" id="RU003629"/>
    </source>
</evidence>
<evidence type="ECO:0000313" key="9">
    <source>
        <dbReference type="EMBL" id="OGD73705.1"/>
    </source>
</evidence>
<accession>A0A1F5F219</accession>
<comment type="subunit">
    <text evidence="7">Part of the 30S ribosomal subunit. Interacts with proteins S7 and S18. Binds to IF-3.</text>
</comment>
<reference evidence="9 10" key="1">
    <citation type="journal article" date="2016" name="Nat. Commun.">
        <title>Thousands of microbial genomes shed light on interconnected biogeochemical processes in an aquifer system.</title>
        <authorList>
            <person name="Anantharaman K."/>
            <person name="Brown C.T."/>
            <person name="Hug L.A."/>
            <person name="Sharon I."/>
            <person name="Castelle C.J."/>
            <person name="Probst A.J."/>
            <person name="Thomas B.C."/>
            <person name="Singh A."/>
            <person name="Wilkins M.J."/>
            <person name="Karaoz U."/>
            <person name="Brodie E.L."/>
            <person name="Williams K.H."/>
            <person name="Hubbard S.S."/>
            <person name="Banfield J.F."/>
        </authorList>
    </citation>
    <scope>NUCLEOTIDE SEQUENCE [LARGE SCALE GENOMIC DNA]</scope>
</reference>
<keyword evidence="5 7" id="KW-0687">Ribonucleoprotein</keyword>
<organism evidence="9 10">
    <name type="scientific">Candidatus Coatesbacteria bacterium RBG_13_66_14</name>
    <dbReference type="NCBI Taxonomy" id="1817816"/>
    <lineage>
        <taxon>Bacteria</taxon>
        <taxon>Candidatus Coatesiibacteriota</taxon>
    </lineage>
</organism>
<dbReference type="GO" id="GO:0003735">
    <property type="term" value="F:structural constituent of ribosome"/>
    <property type="evidence" value="ECO:0007669"/>
    <property type="project" value="InterPro"/>
</dbReference>
<dbReference type="Proteomes" id="UP000177187">
    <property type="component" value="Unassembled WGS sequence"/>
</dbReference>
<keyword evidence="3 7" id="KW-0694">RNA-binding</keyword>
<comment type="function">
    <text evidence="7">Located on the platform of the 30S subunit, it bridges several disparate RNA helices of the 16S rRNA. Forms part of the Shine-Dalgarno cleft in the 70S ribosome.</text>
</comment>
<dbReference type="GO" id="GO:1990904">
    <property type="term" value="C:ribonucleoprotein complex"/>
    <property type="evidence" value="ECO:0007669"/>
    <property type="project" value="UniProtKB-KW"/>
</dbReference>
<evidence type="ECO:0000256" key="2">
    <source>
        <dbReference type="ARBA" id="ARBA00022730"/>
    </source>
</evidence>
<evidence type="ECO:0000256" key="4">
    <source>
        <dbReference type="ARBA" id="ARBA00022980"/>
    </source>
</evidence>
<evidence type="ECO:0000256" key="6">
    <source>
        <dbReference type="ARBA" id="ARBA00035160"/>
    </source>
</evidence>
<keyword evidence="2 7" id="KW-0699">rRNA-binding</keyword>